<reference evidence="3" key="1">
    <citation type="submission" date="2025-08" db="UniProtKB">
        <authorList>
            <consortium name="RefSeq"/>
        </authorList>
    </citation>
    <scope>IDENTIFICATION</scope>
</reference>
<dbReference type="InParanoid" id="A0A6I9S2P4"/>
<proteinExistence type="predicted"/>
<dbReference type="RefSeq" id="XP_010936177.1">
    <property type="nucleotide sequence ID" value="XM_010937875.1"/>
</dbReference>
<name>A0A6I9S2P4_ELAGV</name>
<feature type="compositionally biased region" description="Low complexity" evidence="1">
    <location>
        <begin position="89"/>
        <end position="103"/>
    </location>
</feature>
<accession>A0A6I9S2P4</accession>
<dbReference type="AlphaFoldDB" id="A0A6I9S2P4"/>
<keyword evidence="2" id="KW-1185">Reference proteome</keyword>
<sequence length="253" mass="27025">MSTPSAATHADPSSCICTAAIVSTRCRWITHPSPVIVAAPTPSFMSPPSTATHTDLPNRALAIAHRRQWPPSPSSSSPSSVGEERESRVFSSFVSSLPPEASFPLPPPPPTIVVALEEEEAKAEEPSTPALIERESKEPPKPVEAEEKPLKPAEPKEPPKTAVVEEKACLPPPTEEKAVVVDEDGAKIVEMIEETVVLVAPPVIEKATPTAPVAEPENEASSEASTIMVAPKEVFIWGGRSDDIKVRDGECWQ</sequence>
<evidence type="ECO:0000313" key="2">
    <source>
        <dbReference type="Proteomes" id="UP000504607"/>
    </source>
</evidence>
<feature type="region of interest" description="Disordered" evidence="1">
    <location>
        <begin position="65"/>
        <end position="176"/>
    </location>
</feature>
<evidence type="ECO:0000256" key="1">
    <source>
        <dbReference type="SAM" id="MobiDB-lite"/>
    </source>
</evidence>
<protein>
    <submittedName>
        <fullName evidence="3">Mucin-7-like</fullName>
    </submittedName>
</protein>
<feature type="compositionally biased region" description="Basic and acidic residues" evidence="1">
    <location>
        <begin position="132"/>
        <end position="176"/>
    </location>
</feature>
<gene>
    <name evidence="3" type="primary">LOC105055868</name>
</gene>
<evidence type="ECO:0000313" key="3">
    <source>
        <dbReference type="RefSeq" id="XP_010936177.1"/>
    </source>
</evidence>
<dbReference type="Proteomes" id="UP000504607">
    <property type="component" value="Chromosome 13"/>
</dbReference>
<organism evidence="2 3">
    <name type="scientific">Elaeis guineensis var. tenera</name>
    <name type="common">Oil palm</name>
    <dbReference type="NCBI Taxonomy" id="51953"/>
    <lineage>
        <taxon>Eukaryota</taxon>
        <taxon>Viridiplantae</taxon>
        <taxon>Streptophyta</taxon>
        <taxon>Embryophyta</taxon>
        <taxon>Tracheophyta</taxon>
        <taxon>Spermatophyta</taxon>
        <taxon>Magnoliopsida</taxon>
        <taxon>Liliopsida</taxon>
        <taxon>Arecaceae</taxon>
        <taxon>Arecoideae</taxon>
        <taxon>Cocoseae</taxon>
        <taxon>Elaeidinae</taxon>
        <taxon>Elaeis</taxon>
    </lineage>
</organism>